<feature type="compositionally biased region" description="Low complexity" evidence="1">
    <location>
        <begin position="189"/>
        <end position="203"/>
    </location>
</feature>
<dbReference type="Proteomes" id="UP000008370">
    <property type="component" value="Unassembled WGS sequence"/>
</dbReference>
<dbReference type="OrthoDB" id="3366194at2759"/>
<dbReference type="KEGG" id="pco:PHACADRAFT_181764"/>
<evidence type="ECO:0000259" key="2">
    <source>
        <dbReference type="Pfam" id="PF13259"/>
    </source>
</evidence>
<feature type="domain" description="Gag1-like clamp" evidence="2">
    <location>
        <begin position="138"/>
        <end position="173"/>
    </location>
</feature>
<evidence type="ECO:0000313" key="3">
    <source>
        <dbReference type="EMBL" id="EKM59801.1"/>
    </source>
</evidence>
<feature type="region of interest" description="Disordered" evidence="1">
    <location>
        <begin position="178"/>
        <end position="218"/>
    </location>
</feature>
<keyword evidence="4" id="KW-1185">Reference proteome</keyword>
<dbReference type="RefSeq" id="XP_007392357.1">
    <property type="nucleotide sequence ID" value="XM_007392295.1"/>
</dbReference>
<dbReference type="HOGENOM" id="CLU_1267285_0_0_1"/>
<dbReference type="Pfam" id="PF13259">
    <property type="entry name" value="clamp_Gag1-like"/>
    <property type="match status" value="1"/>
</dbReference>
<reference evidence="3 4" key="1">
    <citation type="journal article" date="2012" name="BMC Genomics">
        <title>Comparative genomics of the white-rot fungi, Phanerochaete carnosa and P. chrysosporium, to elucidate the genetic basis of the distinct wood types they colonize.</title>
        <authorList>
            <person name="Suzuki H."/>
            <person name="MacDonald J."/>
            <person name="Syed K."/>
            <person name="Salamov A."/>
            <person name="Hori C."/>
            <person name="Aerts A."/>
            <person name="Henrissat B."/>
            <person name="Wiebenga A."/>
            <person name="vanKuyk P.A."/>
            <person name="Barry K."/>
            <person name="Lindquist E."/>
            <person name="LaButti K."/>
            <person name="Lapidus A."/>
            <person name="Lucas S."/>
            <person name="Coutinho P."/>
            <person name="Gong Y."/>
            <person name="Samejima M."/>
            <person name="Mahadevan R."/>
            <person name="Abou-Zaid M."/>
            <person name="de Vries R.P."/>
            <person name="Igarashi K."/>
            <person name="Yadav J.S."/>
            <person name="Grigoriev I.V."/>
            <person name="Master E.R."/>
        </authorList>
    </citation>
    <scope>NUCLEOTIDE SEQUENCE [LARGE SCALE GENOMIC DNA]</scope>
    <source>
        <strain evidence="3 4">HHB-10118-sp</strain>
    </source>
</reference>
<gene>
    <name evidence="3" type="ORF">PHACADRAFT_181764</name>
</gene>
<dbReference type="InParanoid" id="K5VAD2"/>
<protein>
    <recommendedName>
        <fullName evidence="2">Gag1-like clamp domain-containing protein</fullName>
    </recommendedName>
</protein>
<sequence length="218" mass="23832">MDSHPEASAELAENILGIVVTAPSSPEHKTVSPNGPSVEYGDSFELTFLPLDSLSVPVMSKSVSTPRLTPFEEAMANAALPEPGPAYFTARQAIWRVPRSVQPSQSRPEPRRSKGLQSILQEEGPLDKQEYWESGLDKIWKGLIGGQRLKERLPLRDLIKILQAGWIRDGTWPKDQVVREPEDELKLDSTSALTTAATSRVATPPVTSIAPREESGAA</sequence>
<evidence type="ECO:0000313" key="4">
    <source>
        <dbReference type="Proteomes" id="UP000008370"/>
    </source>
</evidence>
<accession>K5VAD2</accession>
<proteinExistence type="predicted"/>
<dbReference type="AlphaFoldDB" id="K5VAD2"/>
<dbReference type="GeneID" id="18910039"/>
<organism evidence="3 4">
    <name type="scientific">Phanerochaete carnosa (strain HHB-10118-sp)</name>
    <name type="common">White-rot fungus</name>
    <name type="synonym">Peniophora carnosa</name>
    <dbReference type="NCBI Taxonomy" id="650164"/>
    <lineage>
        <taxon>Eukaryota</taxon>
        <taxon>Fungi</taxon>
        <taxon>Dikarya</taxon>
        <taxon>Basidiomycota</taxon>
        <taxon>Agaricomycotina</taxon>
        <taxon>Agaricomycetes</taxon>
        <taxon>Polyporales</taxon>
        <taxon>Phanerochaetaceae</taxon>
        <taxon>Phanerochaete</taxon>
    </lineage>
</organism>
<dbReference type="EMBL" id="JH930469">
    <property type="protein sequence ID" value="EKM59801.1"/>
    <property type="molecule type" value="Genomic_DNA"/>
</dbReference>
<feature type="region of interest" description="Disordered" evidence="1">
    <location>
        <begin position="99"/>
        <end position="120"/>
    </location>
</feature>
<name>K5VAD2_PHACS</name>
<evidence type="ECO:0000256" key="1">
    <source>
        <dbReference type="SAM" id="MobiDB-lite"/>
    </source>
</evidence>
<dbReference type="InterPro" id="IPR025124">
    <property type="entry name" value="Gag1-like_clamp"/>
</dbReference>
<feature type="compositionally biased region" description="Basic and acidic residues" evidence="1">
    <location>
        <begin position="178"/>
        <end position="187"/>
    </location>
</feature>